<dbReference type="SMART" id="SM00606">
    <property type="entry name" value="CBD_IV"/>
    <property type="match status" value="3"/>
</dbReference>
<dbReference type="AlphaFoldDB" id="A0A1W2H5H7"/>
<dbReference type="Gene3D" id="2.60.120.260">
    <property type="entry name" value="Galactose-binding domain-like"/>
    <property type="match status" value="3"/>
</dbReference>
<dbReference type="EMBL" id="LT838813">
    <property type="protein sequence ID" value="SMD43726.1"/>
    <property type="molecule type" value="Genomic_DNA"/>
</dbReference>
<feature type="domain" description="CBM6" evidence="2">
    <location>
        <begin position="41"/>
        <end position="170"/>
    </location>
</feature>
<dbReference type="PROSITE" id="PS51175">
    <property type="entry name" value="CBM6"/>
    <property type="match status" value="3"/>
</dbReference>
<dbReference type="STRING" id="758820.SAMN00777080_2334"/>
<dbReference type="GO" id="GO:0030246">
    <property type="term" value="F:carbohydrate binding"/>
    <property type="evidence" value="ECO:0007669"/>
    <property type="project" value="InterPro"/>
</dbReference>
<evidence type="ECO:0000256" key="1">
    <source>
        <dbReference type="ARBA" id="ARBA00022729"/>
    </source>
</evidence>
<dbReference type="InterPro" id="IPR005084">
    <property type="entry name" value="CBM6"/>
</dbReference>
<evidence type="ECO:0000313" key="3">
    <source>
        <dbReference type="EMBL" id="SMD43726.1"/>
    </source>
</evidence>
<dbReference type="OrthoDB" id="5500612at2"/>
<dbReference type="Pfam" id="PF03422">
    <property type="entry name" value="CBM_6"/>
    <property type="match status" value="3"/>
</dbReference>
<gene>
    <name evidence="3" type="ORF">SAMN00777080_2334</name>
</gene>
<evidence type="ECO:0000259" key="2">
    <source>
        <dbReference type="PROSITE" id="PS51175"/>
    </source>
</evidence>
<dbReference type="Pfam" id="PF18962">
    <property type="entry name" value="Por_Secre_tail"/>
    <property type="match status" value="1"/>
</dbReference>
<protein>
    <submittedName>
        <fullName evidence="3">Por secretion system C-terminal sorting domain-containing protein</fullName>
    </submittedName>
</protein>
<reference evidence="4" key="1">
    <citation type="submission" date="2017-04" db="EMBL/GenBank/DDBJ databases">
        <authorList>
            <person name="Varghese N."/>
            <person name="Submissions S."/>
        </authorList>
    </citation>
    <scope>NUCLEOTIDE SEQUENCE [LARGE SCALE GENOMIC DNA]</scope>
    <source>
        <strain evidence="4">DSM 16537</strain>
    </source>
</reference>
<dbReference type="Proteomes" id="UP000192333">
    <property type="component" value="Chromosome I"/>
</dbReference>
<dbReference type="InterPro" id="IPR008979">
    <property type="entry name" value="Galactose-bd-like_sf"/>
</dbReference>
<feature type="domain" description="CBM6" evidence="2">
    <location>
        <begin position="267"/>
        <end position="396"/>
    </location>
</feature>
<accession>A0A1W2H5H7</accession>
<organism evidence="3 4">
    <name type="scientific">Aquiflexum balticum DSM 16537</name>
    <dbReference type="NCBI Taxonomy" id="758820"/>
    <lineage>
        <taxon>Bacteria</taxon>
        <taxon>Pseudomonadati</taxon>
        <taxon>Bacteroidota</taxon>
        <taxon>Cytophagia</taxon>
        <taxon>Cytophagales</taxon>
        <taxon>Cyclobacteriaceae</taxon>
        <taxon>Aquiflexum</taxon>
    </lineage>
</organism>
<dbReference type="RefSeq" id="WP_084120597.1">
    <property type="nucleotide sequence ID" value="NZ_LT838813.1"/>
</dbReference>
<sequence>MKTSHSTFSGLFILFALLFEMAQGQSITSFSLINGETDPYSIVQAEDFSEQSGIQLSNSGGAVGYVNNGDYIQFDNVTFGRGPLSGQITASSNTAGGTVEFRIGSPQGNLIATAKIPNTGGWTRFLPFDIAVIDPNIYADGTTYLGNKTLYLVFKGGSGFLLDVDNFIFEDSDVIIEDLRFTNCPTKPLTVGDTIDLDVIISPSNTTNQFVAFVASDGTSVDYISGKFTASAPGIITVSATSFSDGSVYDVCTITIKEKDTSFDPYNIVQAEDFSTQSGIQLSNSGAAVGYVNNGDYIQFDNVSFGRGPLSGQIIASSNTTGGTVEFRIGSTQGNLIATAKIPNTGGWTRFHPFDIEVIDPNSYANGTVYLGNKTLFLVFKGGSGFLLDVDRFIFKDSDVIIEDLSFTNCPSGPLTVGDTIDLDVLITPSNTANQTIAFTASDGSSINYLSGEFIARAPGEITVTATSFSNGSVFAVCTITIKEKTRYFDPYSIVQAEDYSMQNGIQVSNSGAAVGYVNNGDYIQFGNVTFGRGPKSGQIIASSNTKGGTVEFRTDSPQGNLIATAEISNTGGWKSFQPFDIEVIDPKSYAEGTSYLGNKTLYLVFKGGSGFLLDVDRFIFEDSEVVAQDLSLENELRIFPNPASTILNIPEENFKDENSYDVHIMTMDGVKMMTQKVSKSINELNIRGLSPGTYLVIFEGSNQFKQKLLRVK</sequence>
<name>A0A1W2H5H7_9BACT</name>
<evidence type="ECO:0000313" key="4">
    <source>
        <dbReference type="Proteomes" id="UP000192333"/>
    </source>
</evidence>
<dbReference type="SUPFAM" id="SSF49785">
    <property type="entry name" value="Galactose-binding domain-like"/>
    <property type="match status" value="3"/>
</dbReference>
<dbReference type="NCBIfam" id="TIGR04183">
    <property type="entry name" value="Por_Secre_tail"/>
    <property type="match status" value="1"/>
</dbReference>
<keyword evidence="1" id="KW-0732">Signal</keyword>
<feature type="domain" description="CBM6" evidence="2">
    <location>
        <begin position="493"/>
        <end position="622"/>
    </location>
</feature>
<keyword evidence="4" id="KW-1185">Reference proteome</keyword>
<dbReference type="Gene3D" id="2.60.40.1080">
    <property type="match status" value="2"/>
</dbReference>
<dbReference type="InterPro" id="IPR006584">
    <property type="entry name" value="Cellulose-bd_IV"/>
</dbReference>
<dbReference type="InterPro" id="IPR026444">
    <property type="entry name" value="Secre_tail"/>
</dbReference>
<proteinExistence type="predicted"/>
<dbReference type="CDD" id="cd04084">
    <property type="entry name" value="CBM6_xylanase-like"/>
    <property type="match status" value="3"/>
</dbReference>